<comment type="cofactor">
    <cofactor evidence="1">
        <name>Mo-bis(molybdopterin guanine dinucleotide)</name>
        <dbReference type="ChEBI" id="CHEBI:60539"/>
    </cofactor>
</comment>
<dbReference type="CDD" id="cd02794">
    <property type="entry name" value="MopB_CT_DmsA-EC"/>
    <property type="match status" value="1"/>
</dbReference>
<dbReference type="FunFam" id="3.40.50.740:FF:000015">
    <property type="entry name" value="Anaerobic dimethyl sulfoxide reductase subunit A"/>
    <property type="match status" value="1"/>
</dbReference>
<keyword evidence="7" id="KW-0500">Molybdenum</keyword>
<gene>
    <name evidence="15" type="ORF">EDC52_10484</name>
</gene>
<dbReference type="PROSITE" id="PS00551">
    <property type="entry name" value="MOLYBDOPTERIN_PROK_1"/>
    <property type="match status" value="1"/>
</dbReference>
<reference evidence="15 16" key="1">
    <citation type="submission" date="2019-03" db="EMBL/GenBank/DDBJ databases">
        <title>Genomic Encyclopedia of Type Strains, Phase IV (KMG-IV): sequencing the most valuable type-strain genomes for metagenomic binning, comparative biology and taxonomic classification.</title>
        <authorList>
            <person name="Goeker M."/>
        </authorList>
    </citation>
    <scope>NUCLEOTIDE SEQUENCE [LARGE SCALE GENOMIC DNA]</scope>
    <source>
        <strain evidence="15 16">DSM 19580</strain>
    </source>
</reference>
<dbReference type="PANTHER" id="PTHR43742">
    <property type="entry name" value="TRIMETHYLAMINE-N-OXIDE REDUCTASE"/>
    <property type="match status" value="1"/>
</dbReference>
<evidence type="ECO:0000256" key="9">
    <source>
        <dbReference type="ARBA" id="ARBA00022729"/>
    </source>
</evidence>
<comment type="similarity">
    <text evidence="4">Belongs to the prokaryotic molybdopterin-containing oxidoreductase family.</text>
</comment>
<evidence type="ECO:0000256" key="13">
    <source>
        <dbReference type="ARBA" id="ARBA00023136"/>
    </source>
</evidence>
<accession>A0A4R3YYQ8</accession>
<dbReference type="PANTHER" id="PTHR43742:SF7">
    <property type="entry name" value="DIMETHYL SULFOXIDE REDUCTASE CHAIN YNFE-RELATED"/>
    <property type="match status" value="1"/>
</dbReference>
<dbReference type="GO" id="GO:0043546">
    <property type="term" value="F:molybdopterin cofactor binding"/>
    <property type="evidence" value="ECO:0007669"/>
    <property type="project" value="InterPro"/>
</dbReference>
<evidence type="ECO:0000256" key="2">
    <source>
        <dbReference type="ARBA" id="ARBA00001966"/>
    </source>
</evidence>
<dbReference type="PROSITE" id="PS51318">
    <property type="entry name" value="TAT"/>
    <property type="match status" value="1"/>
</dbReference>
<evidence type="ECO:0000259" key="14">
    <source>
        <dbReference type="PROSITE" id="PS51669"/>
    </source>
</evidence>
<dbReference type="AlphaFoldDB" id="A0A4R3YYQ8"/>
<dbReference type="InterPro" id="IPR006656">
    <property type="entry name" value="Mopterin_OxRdtase"/>
</dbReference>
<dbReference type="FunFam" id="2.40.40.20:FF:000010">
    <property type="entry name" value="Anaerobic dimethyl sulfoxide reductase subunit A"/>
    <property type="match status" value="1"/>
</dbReference>
<dbReference type="SUPFAM" id="SSF53706">
    <property type="entry name" value="Formate dehydrogenase/DMSO reductase, domains 1-3"/>
    <property type="match status" value="1"/>
</dbReference>
<proteinExistence type="inferred from homology"/>
<evidence type="ECO:0000313" key="15">
    <source>
        <dbReference type="EMBL" id="TCV96644.1"/>
    </source>
</evidence>
<feature type="domain" description="4Fe-4S Mo/W bis-MGD-type" evidence="14">
    <location>
        <begin position="59"/>
        <end position="120"/>
    </location>
</feature>
<keyword evidence="11" id="KW-0408">Iron</keyword>
<name>A0A4R3YYQ8_9GAMM</name>
<protein>
    <submittedName>
        <fullName evidence="15">Tat-targeted selenate reductase subunit YnfE</fullName>
    </submittedName>
</protein>
<evidence type="ECO:0000256" key="11">
    <source>
        <dbReference type="ARBA" id="ARBA00023004"/>
    </source>
</evidence>
<dbReference type="OrthoDB" id="9815647at2"/>
<dbReference type="InterPro" id="IPR006311">
    <property type="entry name" value="TAT_signal"/>
</dbReference>
<sequence>MKNKSAAAAAETPGISRRGLVKGGVAAGGLLLASQAFDLPFRFAQAAAAGSTGTGSEADKVVWSMCSVNCGSRCALRLHVRNNEVYWVETDNTGSDQYGDHQVRACLRGRSMRRRMNHPDRLNYPMKRVGARGEGKFQRISWDEALDIVSDNLKRIVKEYGNEAVDIHYGSGATGANFVRSSSSGSLVSRLMNCYGGFLRNYGTYSTAQISAAMPYTYGSNEGNSTSDIVNTRLVVMFGNNPAETRMSGAGITYHLEQARERSNARMIVIDPRYTDTAAGREDEWIPIRPGTDAALVSALAWVMITEDLVDQAFLDSYCVGYDEKTLPASAPANGHYKAWILGQGSDGIAKTPEWAEKITGIPRRRIITLAREIGSTKPAYICQGWGPQRHANGEQTARAIAMLPILTGNVGVNGGNSGARESTYTMTIERMPLGDNPVKTQIPVFMWTDAIYRGREMTALKDGVKGKDKLDVPIKFLWNYAGNTLVNQHSDINRTHRILQNDKDCEMIVVIENFMTSSAKYADILLPDLMTTEQEDIVPNDYAANMGYLIFGQPATTPKFERRSIYQILSGIAKRLGPDIEQKFTEGRTQEQWLQYLYAKMQAKDAQLPAYEQLKAQGIYKRQDPDGHFVAYKAFRDDPQANPLKTPSGKIEIYSAALAEIAASWQLQADESISALPIYAPTFEGWDDPLRQRFPLQLSGFHYKARTHSSYGNIDVLSAACPQEVWINPIDAASRRIKNGDTVRVFNDRGEVRIAAKVTPRILPGVTAIGQGAWHQADMAGDKIDHGGCINTLTTQRPSPLAKGNPQHTNLIQIEKV</sequence>
<organism evidence="15 16">
    <name type="scientific">Biostraticola tofi</name>
    <dbReference type="NCBI Taxonomy" id="466109"/>
    <lineage>
        <taxon>Bacteria</taxon>
        <taxon>Pseudomonadati</taxon>
        <taxon>Pseudomonadota</taxon>
        <taxon>Gammaproteobacteria</taxon>
        <taxon>Enterobacterales</taxon>
        <taxon>Bruguierivoracaceae</taxon>
        <taxon>Biostraticola</taxon>
    </lineage>
</organism>
<dbReference type="GO" id="GO:0009061">
    <property type="term" value="P:anaerobic respiration"/>
    <property type="evidence" value="ECO:0007669"/>
    <property type="project" value="TreeGrafter"/>
</dbReference>
<dbReference type="Pfam" id="PF01568">
    <property type="entry name" value="Molydop_binding"/>
    <property type="match status" value="1"/>
</dbReference>
<dbReference type="InterPro" id="IPR006657">
    <property type="entry name" value="MoPterin_dinucl-bd_dom"/>
</dbReference>
<keyword evidence="6" id="KW-0004">4Fe-4S</keyword>
<dbReference type="GO" id="GO:0051539">
    <property type="term" value="F:4 iron, 4 sulfur cluster binding"/>
    <property type="evidence" value="ECO:0007669"/>
    <property type="project" value="UniProtKB-KW"/>
</dbReference>
<evidence type="ECO:0000256" key="10">
    <source>
        <dbReference type="ARBA" id="ARBA00023002"/>
    </source>
</evidence>
<dbReference type="InterPro" id="IPR050612">
    <property type="entry name" value="Prok_Mopterin_Oxidored"/>
</dbReference>
<evidence type="ECO:0000256" key="12">
    <source>
        <dbReference type="ARBA" id="ARBA00023014"/>
    </source>
</evidence>
<keyword evidence="10" id="KW-0560">Oxidoreductase</keyword>
<dbReference type="InterPro" id="IPR009010">
    <property type="entry name" value="Asp_de-COase-like_dom_sf"/>
</dbReference>
<dbReference type="GO" id="GO:0009389">
    <property type="term" value="F:dimethyl sulfoxide reductase activity"/>
    <property type="evidence" value="ECO:0007669"/>
    <property type="project" value="InterPro"/>
</dbReference>
<dbReference type="InterPro" id="IPR011888">
    <property type="entry name" value="Anaer_DMSO_reductase"/>
</dbReference>
<comment type="subcellular location">
    <subcellularLocation>
        <location evidence="3">Cell membrane</location>
        <topology evidence="3">Peripheral membrane protein</topology>
        <orientation evidence="3">Cytoplasmic side</orientation>
    </subcellularLocation>
</comment>
<comment type="cofactor">
    <cofactor evidence="2">
        <name>[4Fe-4S] cluster</name>
        <dbReference type="ChEBI" id="CHEBI:49883"/>
    </cofactor>
</comment>
<evidence type="ECO:0000256" key="7">
    <source>
        <dbReference type="ARBA" id="ARBA00022505"/>
    </source>
</evidence>
<dbReference type="Pfam" id="PF04879">
    <property type="entry name" value="Molybdop_Fe4S4"/>
    <property type="match status" value="1"/>
</dbReference>
<dbReference type="Gene3D" id="2.20.25.90">
    <property type="entry name" value="ADC-like domains"/>
    <property type="match status" value="1"/>
</dbReference>
<dbReference type="SMART" id="SM00926">
    <property type="entry name" value="Molybdop_Fe4S4"/>
    <property type="match status" value="1"/>
</dbReference>
<dbReference type="InterPro" id="IPR006963">
    <property type="entry name" value="Mopterin_OxRdtase_4Fe-4S_dom"/>
</dbReference>
<dbReference type="GO" id="GO:0009055">
    <property type="term" value="F:electron transfer activity"/>
    <property type="evidence" value="ECO:0007669"/>
    <property type="project" value="TreeGrafter"/>
</dbReference>
<keyword evidence="13" id="KW-0472">Membrane</keyword>
<evidence type="ECO:0000256" key="4">
    <source>
        <dbReference type="ARBA" id="ARBA00010312"/>
    </source>
</evidence>
<dbReference type="Proteomes" id="UP000295719">
    <property type="component" value="Unassembled WGS sequence"/>
</dbReference>
<evidence type="ECO:0000256" key="3">
    <source>
        <dbReference type="ARBA" id="ARBA00004413"/>
    </source>
</evidence>
<keyword evidence="9" id="KW-0732">Signal</keyword>
<dbReference type="GO" id="GO:0030288">
    <property type="term" value="C:outer membrane-bounded periplasmic space"/>
    <property type="evidence" value="ECO:0007669"/>
    <property type="project" value="TreeGrafter"/>
</dbReference>
<dbReference type="Pfam" id="PF00384">
    <property type="entry name" value="Molybdopterin"/>
    <property type="match status" value="1"/>
</dbReference>
<dbReference type="SUPFAM" id="SSF50692">
    <property type="entry name" value="ADC-like"/>
    <property type="match status" value="1"/>
</dbReference>
<evidence type="ECO:0000256" key="6">
    <source>
        <dbReference type="ARBA" id="ARBA00022485"/>
    </source>
</evidence>
<dbReference type="PROSITE" id="PS51669">
    <property type="entry name" value="4FE4S_MOW_BIS_MGD"/>
    <property type="match status" value="1"/>
</dbReference>
<dbReference type="Gene3D" id="3.40.50.740">
    <property type="match status" value="1"/>
</dbReference>
<dbReference type="FunFam" id="3.40.228.10:FF:000004">
    <property type="entry name" value="Dimethyl sulfoxide reductase subunit A"/>
    <property type="match status" value="1"/>
</dbReference>
<dbReference type="GO" id="GO:0005886">
    <property type="term" value="C:plasma membrane"/>
    <property type="evidence" value="ECO:0007669"/>
    <property type="project" value="UniProtKB-SubCell"/>
</dbReference>
<dbReference type="CDD" id="cd02770">
    <property type="entry name" value="MopB_DmsA-EC"/>
    <property type="match status" value="1"/>
</dbReference>
<keyword evidence="5" id="KW-1003">Cell membrane</keyword>
<dbReference type="RefSeq" id="WP_131865233.1">
    <property type="nucleotide sequence ID" value="NZ_SMCR01000004.1"/>
</dbReference>
<dbReference type="Gene3D" id="3.40.228.10">
    <property type="entry name" value="Dimethylsulfoxide Reductase, domain 2"/>
    <property type="match status" value="1"/>
</dbReference>
<keyword evidence="16" id="KW-1185">Reference proteome</keyword>
<dbReference type="InterPro" id="IPR027467">
    <property type="entry name" value="MopterinOxRdtase_cofactor_BS"/>
</dbReference>
<evidence type="ECO:0000256" key="8">
    <source>
        <dbReference type="ARBA" id="ARBA00022723"/>
    </source>
</evidence>
<dbReference type="NCBIfam" id="TIGR02166">
    <property type="entry name" value="dmsA_ynfE"/>
    <property type="match status" value="1"/>
</dbReference>
<keyword evidence="8" id="KW-0479">Metal-binding</keyword>
<evidence type="ECO:0000256" key="5">
    <source>
        <dbReference type="ARBA" id="ARBA00022475"/>
    </source>
</evidence>
<keyword evidence="12" id="KW-0411">Iron-sulfur</keyword>
<evidence type="ECO:0000256" key="1">
    <source>
        <dbReference type="ARBA" id="ARBA00001942"/>
    </source>
</evidence>
<evidence type="ECO:0000313" key="16">
    <source>
        <dbReference type="Proteomes" id="UP000295719"/>
    </source>
</evidence>
<dbReference type="EMBL" id="SMCR01000004">
    <property type="protein sequence ID" value="TCV96644.1"/>
    <property type="molecule type" value="Genomic_DNA"/>
</dbReference>
<dbReference type="Gene3D" id="2.40.40.20">
    <property type="match status" value="1"/>
</dbReference>
<comment type="caution">
    <text evidence="15">The sequence shown here is derived from an EMBL/GenBank/DDBJ whole genome shotgun (WGS) entry which is preliminary data.</text>
</comment>
<dbReference type="GO" id="GO:0030151">
    <property type="term" value="F:molybdenum ion binding"/>
    <property type="evidence" value="ECO:0007669"/>
    <property type="project" value="InterPro"/>
</dbReference>